<keyword evidence="5 7" id="KW-1133">Transmembrane helix</keyword>
<dbReference type="Pfam" id="PF07681">
    <property type="entry name" value="DoxX"/>
    <property type="match status" value="1"/>
</dbReference>
<keyword evidence="6 7" id="KW-0472">Membrane</keyword>
<evidence type="ECO:0000313" key="9">
    <source>
        <dbReference type="Proteomes" id="UP001232245"/>
    </source>
</evidence>
<evidence type="ECO:0000256" key="5">
    <source>
        <dbReference type="ARBA" id="ARBA00022989"/>
    </source>
</evidence>
<evidence type="ECO:0000256" key="6">
    <source>
        <dbReference type="ARBA" id="ARBA00023136"/>
    </source>
</evidence>
<protein>
    <submittedName>
        <fullName evidence="8">Membrane protein YphA (DoxX/SURF4 family)</fullName>
    </submittedName>
</protein>
<evidence type="ECO:0000256" key="1">
    <source>
        <dbReference type="ARBA" id="ARBA00004651"/>
    </source>
</evidence>
<evidence type="ECO:0000313" key="8">
    <source>
        <dbReference type="EMBL" id="MDQ0227363.1"/>
    </source>
</evidence>
<dbReference type="InterPro" id="IPR032808">
    <property type="entry name" value="DoxX"/>
</dbReference>
<evidence type="ECO:0000256" key="4">
    <source>
        <dbReference type="ARBA" id="ARBA00022692"/>
    </source>
</evidence>
<feature type="transmembrane region" description="Helical" evidence="7">
    <location>
        <begin position="47"/>
        <end position="67"/>
    </location>
</feature>
<reference evidence="8 9" key="1">
    <citation type="submission" date="2023-07" db="EMBL/GenBank/DDBJ databases">
        <title>Genomic Encyclopedia of Type Strains, Phase IV (KMG-IV): sequencing the most valuable type-strain genomes for metagenomic binning, comparative biology and taxonomic classification.</title>
        <authorList>
            <person name="Goeker M."/>
        </authorList>
    </citation>
    <scope>NUCLEOTIDE SEQUENCE [LARGE SCALE GENOMIC DNA]</scope>
    <source>
        <strain evidence="8 9">DSM 17723</strain>
    </source>
</reference>
<dbReference type="InterPro" id="IPR051907">
    <property type="entry name" value="DoxX-like_oxidoreductase"/>
</dbReference>
<keyword evidence="4 7" id="KW-0812">Transmembrane</keyword>
<evidence type="ECO:0000256" key="7">
    <source>
        <dbReference type="SAM" id="Phobius"/>
    </source>
</evidence>
<comment type="subcellular location">
    <subcellularLocation>
        <location evidence="1">Cell membrane</location>
        <topology evidence="1">Multi-pass membrane protein</topology>
    </subcellularLocation>
</comment>
<dbReference type="PANTHER" id="PTHR33452:SF1">
    <property type="entry name" value="INNER MEMBRANE PROTEIN YPHA-RELATED"/>
    <property type="match status" value="1"/>
</dbReference>
<proteinExistence type="inferred from homology"/>
<organism evidence="8 9">
    <name type="scientific">Metabacillus niabensis</name>
    <dbReference type="NCBI Taxonomy" id="324854"/>
    <lineage>
        <taxon>Bacteria</taxon>
        <taxon>Bacillati</taxon>
        <taxon>Bacillota</taxon>
        <taxon>Bacilli</taxon>
        <taxon>Bacillales</taxon>
        <taxon>Bacillaceae</taxon>
        <taxon>Metabacillus</taxon>
    </lineage>
</organism>
<keyword evidence="9" id="KW-1185">Reference proteome</keyword>
<comment type="similarity">
    <text evidence="2">Belongs to the DoxX family.</text>
</comment>
<accession>A0ABT9Z535</accession>
<sequence length="136" mass="14531">MNKTGEIGAVILRLVLGFTFFMHGYDKFQGGIDNTAGFFSSLGLPGFMAYIVGGIEVVGGIAVIIGLGTRIISAIFAVIMLGAILMVKIGNGFLGGYELDIVLMAVAIYLFFKGNTILSIDSKLPKRSFKTVEEKL</sequence>
<gene>
    <name evidence="8" type="ORF">J2S02_003708</name>
</gene>
<evidence type="ECO:0000256" key="3">
    <source>
        <dbReference type="ARBA" id="ARBA00022475"/>
    </source>
</evidence>
<feature type="transmembrane region" description="Helical" evidence="7">
    <location>
        <begin position="74"/>
        <end position="95"/>
    </location>
</feature>
<comment type="caution">
    <text evidence="8">The sequence shown here is derived from an EMBL/GenBank/DDBJ whole genome shotgun (WGS) entry which is preliminary data.</text>
</comment>
<evidence type="ECO:0000256" key="2">
    <source>
        <dbReference type="ARBA" id="ARBA00006679"/>
    </source>
</evidence>
<feature type="transmembrane region" description="Helical" evidence="7">
    <location>
        <begin position="101"/>
        <end position="120"/>
    </location>
</feature>
<dbReference type="EMBL" id="JAUSTZ010000009">
    <property type="protein sequence ID" value="MDQ0227363.1"/>
    <property type="molecule type" value="Genomic_DNA"/>
</dbReference>
<keyword evidence="3" id="KW-1003">Cell membrane</keyword>
<name>A0ABT9Z535_9BACI</name>
<feature type="transmembrane region" description="Helical" evidence="7">
    <location>
        <begin position="7"/>
        <end position="25"/>
    </location>
</feature>
<dbReference type="RefSeq" id="WP_307190793.1">
    <property type="nucleotide sequence ID" value="NZ_JAUSTZ010000009.1"/>
</dbReference>
<dbReference type="PANTHER" id="PTHR33452">
    <property type="entry name" value="OXIDOREDUCTASE CATD-RELATED"/>
    <property type="match status" value="1"/>
</dbReference>
<dbReference type="Proteomes" id="UP001232245">
    <property type="component" value="Unassembled WGS sequence"/>
</dbReference>